<dbReference type="Proteomes" id="UP000270021">
    <property type="component" value="Chromosome"/>
</dbReference>
<feature type="transmembrane region" description="Helical" evidence="1">
    <location>
        <begin position="158"/>
        <end position="181"/>
    </location>
</feature>
<keyword evidence="1" id="KW-0812">Transmembrane</keyword>
<keyword evidence="1" id="KW-1133">Transmembrane helix</keyword>
<accession>A0A3Q8WUL1</accession>
<keyword evidence="1" id="KW-0472">Membrane</keyword>
<proteinExistence type="predicted"/>
<feature type="transmembrane region" description="Helical" evidence="1">
    <location>
        <begin position="25"/>
        <end position="46"/>
    </location>
</feature>
<protein>
    <submittedName>
        <fullName evidence="2">Uncharacterized protein</fullName>
    </submittedName>
</protein>
<name>A0A3Q8WUL1_9ACTO</name>
<dbReference type="EMBL" id="CP034438">
    <property type="protein sequence ID" value="AZN29508.1"/>
    <property type="molecule type" value="Genomic_DNA"/>
</dbReference>
<dbReference type="RefSeq" id="WP_126039369.1">
    <property type="nucleotide sequence ID" value="NZ_CP034438.1"/>
</dbReference>
<organism evidence="2 3">
    <name type="scientific">Flaviflexus salsibiostraticola</name>
    <dbReference type="NCBI Taxonomy" id="1282737"/>
    <lineage>
        <taxon>Bacteria</taxon>
        <taxon>Bacillati</taxon>
        <taxon>Actinomycetota</taxon>
        <taxon>Actinomycetes</taxon>
        <taxon>Actinomycetales</taxon>
        <taxon>Actinomycetaceae</taxon>
        <taxon>Flaviflexus</taxon>
    </lineage>
</organism>
<gene>
    <name evidence="2" type="ORF">EJO69_03690</name>
</gene>
<feature type="transmembrane region" description="Helical" evidence="1">
    <location>
        <begin position="52"/>
        <end position="71"/>
    </location>
</feature>
<evidence type="ECO:0000256" key="1">
    <source>
        <dbReference type="SAM" id="Phobius"/>
    </source>
</evidence>
<sequence length="182" mass="19388">MSALPGALSVFLPLLVRLLRGPGKLMVWVNGVIVAILLWLTVSAVAEGSLGAWIPLVLGAILGAGVLVFGIRLARLSRYVDELEKLQDQTIGTEIVTRDGRTLSEDDARQRFQDASFEASQRTARVMPRVHAAQRAAIAAAGGTVEAPYLRDDLRITIISGALAALAGPFGFFLLIVTAIIT</sequence>
<reference evidence="2 3" key="1">
    <citation type="submission" date="2018-12" db="EMBL/GenBank/DDBJ databases">
        <title>Complete genome sequence of Flaviflexus salsibiostraticola KCTC 33148.</title>
        <authorList>
            <person name="Bae J.-W."/>
        </authorList>
    </citation>
    <scope>NUCLEOTIDE SEQUENCE [LARGE SCALE GENOMIC DNA]</scope>
    <source>
        <strain evidence="2 3">KCTC 33148</strain>
    </source>
</reference>
<evidence type="ECO:0000313" key="2">
    <source>
        <dbReference type="EMBL" id="AZN29508.1"/>
    </source>
</evidence>
<keyword evidence="3" id="KW-1185">Reference proteome</keyword>
<evidence type="ECO:0000313" key="3">
    <source>
        <dbReference type="Proteomes" id="UP000270021"/>
    </source>
</evidence>
<dbReference type="OrthoDB" id="3268921at2"/>
<dbReference type="KEGG" id="fsl:EJO69_03690"/>
<dbReference type="AlphaFoldDB" id="A0A3Q8WUL1"/>